<feature type="domain" description="Zn(2)-C6 fungal-type" evidence="2">
    <location>
        <begin position="28"/>
        <end position="68"/>
    </location>
</feature>
<gene>
    <name evidence="3" type="ORF">CC85DRAFT_314240</name>
</gene>
<feature type="region of interest" description="Disordered" evidence="1">
    <location>
        <begin position="77"/>
        <end position="116"/>
    </location>
</feature>
<keyword evidence="4" id="KW-1185">Reference proteome</keyword>
<dbReference type="OrthoDB" id="2341546at2759"/>
<dbReference type="InterPro" id="IPR001138">
    <property type="entry name" value="Zn2Cys6_DnaBD"/>
</dbReference>
<evidence type="ECO:0000313" key="3">
    <source>
        <dbReference type="EMBL" id="KLT38776.1"/>
    </source>
</evidence>
<sequence>MVSKSKSPETSKIQPLQSEHRRARQVTACTNCRQSKIRCAPASEVTDPALANSNKCLPCLRKGIACDIPQRLLEQNHANEATESPIPRVEPTLKSPALKPDAPGQRPAPYTPTQRPAVRLTHPLSFMRKVCAHDAHHQPKTNPTEGVVRAAMILCSFRDPIS</sequence>
<organism evidence="3 4">
    <name type="scientific">Cutaneotrichosporon oleaginosum</name>
    <dbReference type="NCBI Taxonomy" id="879819"/>
    <lineage>
        <taxon>Eukaryota</taxon>
        <taxon>Fungi</taxon>
        <taxon>Dikarya</taxon>
        <taxon>Basidiomycota</taxon>
        <taxon>Agaricomycotina</taxon>
        <taxon>Tremellomycetes</taxon>
        <taxon>Trichosporonales</taxon>
        <taxon>Trichosporonaceae</taxon>
        <taxon>Cutaneotrichosporon</taxon>
    </lineage>
</organism>
<dbReference type="AlphaFoldDB" id="A0A0J0XCJ2"/>
<evidence type="ECO:0000313" key="4">
    <source>
        <dbReference type="Proteomes" id="UP000053611"/>
    </source>
</evidence>
<dbReference type="GeneID" id="28986715"/>
<dbReference type="SUPFAM" id="SSF57701">
    <property type="entry name" value="Zn2/Cys6 DNA-binding domain"/>
    <property type="match status" value="1"/>
</dbReference>
<proteinExistence type="predicted"/>
<reference evidence="3 4" key="1">
    <citation type="submission" date="2015-03" db="EMBL/GenBank/DDBJ databases">
        <title>Genomics and transcriptomics of the oil-accumulating basidiomycete yeast T. oleaginosus allow insights into substrate utilization and the diverse evolutionary trajectories of mating systems in fungi.</title>
        <authorList>
            <consortium name="DOE Joint Genome Institute"/>
            <person name="Kourist R."/>
            <person name="Kracht O."/>
            <person name="Bracharz F."/>
            <person name="Lipzen A."/>
            <person name="Nolan M."/>
            <person name="Ohm R."/>
            <person name="Grigoriev I."/>
            <person name="Sun S."/>
            <person name="Heitman J."/>
            <person name="Bruck T."/>
            <person name="Nowrousian M."/>
        </authorList>
    </citation>
    <scope>NUCLEOTIDE SEQUENCE [LARGE SCALE GENOMIC DNA]</scope>
    <source>
        <strain evidence="3 4">IBC0246</strain>
    </source>
</reference>
<dbReference type="EMBL" id="KQ087284">
    <property type="protein sequence ID" value="KLT38776.1"/>
    <property type="molecule type" value="Genomic_DNA"/>
</dbReference>
<dbReference type="Proteomes" id="UP000053611">
    <property type="component" value="Unassembled WGS sequence"/>
</dbReference>
<dbReference type="GO" id="GO:0000981">
    <property type="term" value="F:DNA-binding transcription factor activity, RNA polymerase II-specific"/>
    <property type="evidence" value="ECO:0007669"/>
    <property type="project" value="InterPro"/>
</dbReference>
<accession>A0A0J0XCJ2</accession>
<evidence type="ECO:0000256" key="1">
    <source>
        <dbReference type="SAM" id="MobiDB-lite"/>
    </source>
</evidence>
<dbReference type="PROSITE" id="PS50048">
    <property type="entry name" value="ZN2_CY6_FUNGAL_2"/>
    <property type="match status" value="1"/>
</dbReference>
<dbReference type="GO" id="GO:0008270">
    <property type="term" value="F:zinc ion binding"/>
    <property type="evidence" value="ECO:0007669"/>
    <property type="project" value="InterPro"/>
</dbReference>
<dbReference type="SMART" id="SM00066">
    <property type="entry name" value="GAL4"/>
    <property type="match status" value="1"/>
</dbReference>
<dbReference type="Gene3D" id="4.10.240.10">
    <property type="entry name" value="Zn(2)-C6 fungal-type DNA-binding domain"/>
    <property type="match status" value="1"/>
</dbReference>
<protein>
    <recommendedName>
        <fullName evidence="2">Zn(2)-C6 fungal-type domain-containing protein</fullName>
    </recommendedName>
</protein>
<feature type="compositionally biased region" description="Polar residues" evidence="1">
    <location>
        <begin position="1"/>
        <end position="17"/>
    </location>
</feature>
<dbReference type="InterPro" id="IPR036864">
    <property type="entry name" value="Zn2-C6_fun-type_DNA-bd_sf"/>
</dbReference>
<evidence type="ECO:0000259" key="2">
    <source>
        <dbReference type="PROSITE" id="PS50048"/>
    </source>
</evidence>
<name>A0A0J0XCJ2_9TREE</name>
<dbReference type="RefSeq" id="XP_018275267.1">
    <property type="nucleotide sequence ID" value="XM_018426112.1"/>
</dbReference>
<feature type="region of interest" description="Disordered" evidence="1">
    <location>
        <begin position="1"/>
        <end position="25"/>
    </location>
</feature>